<accession>A0A0N4X019</accession>
<name>A0A0N4X019_HAEPC</name>
<reference evidence="1" key="1">
    <citation type="submission" date="2017-02" db="UniProtKB">
        <authorList>
            <consortium name="WormBaseParasite"/>
        </authorList>
    </citation>
    <scope>IDENTIFICATION</scope>
</reference>
<dbReference type="AlphaFoldDB" id="A0A0N4X019"/>
<protein>
    <submittedName>
        <fullName evidence="1">Secreted protein</fullName>
    </submittedName>
</protein>
<organism evidence="1">
    <name type="scientific">Haemonchus placei</name>
    <name type="common">Barber's pole worm</name>
    <dbReference type="NCBI Taxonomy" id="6290"/>
    <lineage>
        <taxon>Eukaryota</taxon>
        <taxon>Metazoa</taxon>
        <taxon>Ecdysozoa</taxon>
        <taxon>Nematoda</taxon>
        <taxon>Chromadorea</taxon>
        <taxon>Rhabditida</taxon>
        <taxon>Rhabditina</taxon>
        <taxon>Rhabditomorpha</taxon>
        <taxon>Strongyloidea</taxon>
        <taxon>Trichostrongylidae</taxon>
        <taxon>Haemonchus</taxon>
    </lineage>
</organism>
<dbReference type="WBParaSite" id="HPLM_0001757101-mRNA-1">
    <property type="protein sequence ID" value="HPLM_0001757101-mRNA-1"/>
    <property type="gene ID" value="HPLM_0001757101"/>
</dbReference>
<sequence>LDFFSNNLESVGCTGVNWLNICPSSERSLVASDSSLLSSPGTSLTPSSLLSGGPFLLTALALLVSSEGRLDLSFETFSSPFWPMLSSWMFLVSLSKVTVTTKLNKFDARTAMSIASSQTPLNEPTTRAAMTLDTREIIFNRAVVFARTSVGMSSAAPR</sequence>
<proteinExistence type="predicted"/>
<evidence type="ECO:0000313" key="1">
    <source>
        <dbReference type="WBParaSite" id="HPLM_0001757101-mRNA-1"/>
    </source>
</evidence>